<dbReference type="GO" id="GO:0043171">
    <property type="term" value="P:peptide catabolic process"/>
    <property type="evidence" value="ECO:0007669"/>
    <property type="project" value="TreeGrafter"/>
</dbReference>
<protein>
    <recommendedName>
        <fullName evidence="5">Peptidase M16 middle/third domain-containing protein</fullName>
    </recommendedName>
</protein>
<evidence type="ECO:0000259" key="2">
    <source>
        <dbReference type="Pfam" id="PF16187"/>
    </source>
</evidence>
<dbReference type="InterPro" id="IPR050626">
    <property type="entry name" value="Peptidase_M16"/>
</dbReference>
<dbReference type="GO" id="GO:0005829">
    <property type="term" value="C:cytosol"/>
    <property type="evidence" value="ECO:0007669"/>
    <property type="project" value="TreeGrafter"/>
</dbReference>
<evidence type="ECO:0008006" key="5">
    <source>
        <dbReference type="Google" id="ProtNLM"/>
    </source>
</evidence>
<dbReference type="InterPro" id="IPR054734">
    <property type="entry name" value="PqqF-like_C_4"/>
</dbReference>
<dbReference type="EMBL" id="HBHX01009900">
    <property type="protein sequence ID" value="CAE0104844.1"/>
    <property type="molecule type" value="Transcribed_RNA"/>
</dbReference>
<evidence type="ECO:0000259" key="3">
    <source>
        <dbReference type="Pfam" id="PF22456"/>
    </source>
</evidence>
<name>A0A7S3AI92_9EUKA</name>
<dbReference type="InterPro" id="IPR011249">
    <property type="entry name" value="Metalloenz_LuxS/M16"/>
</dbReference>
<dbReference type="GO" id="GO:0051603">
    <property type="term" value="P:proteolysis involved in protein catabolic process"/>
    <property type="evidence" value="ECO:0007669"/>
    <property type="project" value="TreeGrafter"/>
</dbReference>
<feature type="domain" description="Coenzyme PQQ synthesis protein F-like C-terminal lobe" evidence="3">
    <location>
        <begin position="386"/>
        <end position="485"/>
    </location>
</feature>
<keyword evidence="1" id="KW-0479">Metal-binding</keyword>
<reference evidence="4" key="1">
    <citation type="submission" date="2021-01" db="EMBL/GenBank/DDBJ databases">
        <authorList>
            <person name="Corre E."/>
            <person name="Pelletier E."/>
            <person name="Niang G."/>
            <person name="Scheremetjew M."/>
            <person name="Finn R."/>
            <person name="Kale V."/>
            <person name="Holt S."/>
            <person name="Cochrane G."/>
            <person name="Meng A."/>
            <person name="Brown T."/>
            <person name="Cohen L."/>
        </authorList>
    </citation>
    <scope>NUCLEOTIDE SEQUENCE</scope>
    <source>
        <strain evidence="4">CCMP281</strain>
    </source>
</reference>
<dbReference type="Gene3D" id="3.30.830.10">
    <property type="entry name" value="Metalloenzyme, LuxS/M16 peptidase-like"/>
    <property type="match status" value="3"/>
</dbReference>
<evidence type="ECO:0000256" key="1">
    <source>
        <dbReference type="ARBA" id="ARBA00022723"/>
    </source>
</evidence>
<feature type="domain" description="Peptidase M16 middle/third" evidence="2">
    <location>
        <begin position="1"/>
        <end position="268"/>
    </location>
</feature>
<gene>
    <name evidence="4" type="ORF">HERI1096_LOCUS5502</name>
</gene>
<dbReference type="GO" id="GO:0005739">
    <property type="term" value="C:mitochondrion"/>
    <property type="evidence" value="ECO:0007669"/>
    <property type="project" value="TreeGrafter"/>
</dbReference>
<dbReference type="InterPro" id="IPR032632">
    <property type="entry name" value="Peptidase_M16_M"/>
</dbReference>
<dbReference type="PANTHER" id="PTHR43690">
    <property type="entry name" value="NARDILYSIN"/>
    <property type="match status" value="1"/>
</dbReference>
<dbReference type="SUPFAM" id="SSF63411">
    <property type="entry name" value="LuxS/MPP-like metallohydrolase"/>
    <property type="match status" value="3"/>
</dbReference>
<organism evidence="4">
    <name type="scientific">Haptolina ericina</name>
    <dbReference type="NCBI Taxonomy" id="156174"/>
    <lineage>
        <taxon>Eukaryota</taxon>
        <taxon>Haptista</taxon>
        <taxon>Haptophyta</taxon>
        <taxon>Prymnesiophyceae</taxon>
        <taxon>Prymnesiales</taxon>
        <taxon>Prymnesiaceae</taxon>
        <taxon>Haptolina</taxon>
    </lineage>
</organism>
<dbReference type="GO" id="GO:0046872">
    <property type="term" value="F:metal ion binding"/>
    <property type="evidence" value="ECO:0007669"/>
    <property type="project" value="UniProtKB-KW"/>
</dbReference>
<dbReference type="Pfam" id="PF16187">
    <property type="entry name" value="Peptidase_M16_M"/>
    <property type="match status" value="1"/>
</dbReference>
<proteinExistence type="predicted"/>
<sequence>MQVVPPTEILSHRYLFSEFNLEEISRMLAALCPQRACTVLVSKSVEPTANLKEPWYGTRFSLGPVPPEKLSTWSAAQPTPGSKLRLPNPNPFIPTDFSLACDREGAPVSDGTELPKLVLTSPFCRLWHKTDSTFRRPKTNLYIDLVAPVAYEAPAHVCLTRIFTKLLEDELTEFAYDAQCAMLDYSVYNCSTGLRIMLGGYSHKMPVLLEKVLTKMMSAELAEERFVAIKEMVQREYKNFFKEQPYQHAMYVASQMLEASRWHILKYLEFSLSEGCSHAALVHFAREILLKKVQLKVLCHGNTDAAQVIEWASKAKATLGSAELEALPELRLHKLPAGVTTILRQHPTLLTEKQAAVSNADETNSATEVYLQVGGEKRPESVLLELAAQVINKPAYHQLRTTEQLGYIVFTGSRCDLGVIGLRCLVQSSTHDAAYLDERIELFLASVPALIEAMTDEEFLNHRKAIIDLKLEKPKRLRQESSRYWSEIPLETLDFNRDEDDAKVLETTTKQELADFWDRYFAASGPDRRKLSTQIFAGQHALPPAPTGASFRCIDGLVASAEFKATLDTFPPASSFAAEH</sequence>
<evidence type="ECO:0000313" key="4">
    <source>
        <dbReference type="EMBL" id="CAE0104844.1"/>
    </source>
</evidence>
<dbReference type="GO" id="GO:0004222">
    <property type="term" value="F:metalloendopeptidase activity"/>
    <property type="evidence" value="ECO:0007669"/>
    <property type="project" value="TreeGrafter"/>
</dbReference>
<accession>A0A7S3AI92</accession>
<dbReference type="Pfam" id="PF22456">
    <property type="entry name" value="PqqF-like_C_4"/>
    <property type="match status" value="1"/>
</dbReference>
<dbReference type="AlphaFoldDB" id="A0A7S3AI92"/>
<dbReference type="PANTHER" id="PTHR43690:SF18">
    <property type="entry name" value="INSULIN-DEGRADING ENZYME-RELATED"/>
    <property type="match status" value="1"/>
</dbReference>